<feature type="non-terminal residue" evidence="1">
    <location>
        <position position="154"/>
    </location>
</feature>
<dbReference type="SUPFAM" id="SSF53706">
    <property type="entry name" value="Formate dehydrogenase/DMSO reductase, domains 1-3"/>
    <property type="match status" value="1"/>
</dbReference>
<protein>
    <submittedName>
        <fullName evidence="1">Uncharacterized protein</fullName>
    </submittedName>
</protein>
<reference evidence="1 2" key="1">
    <citation type="submission" date="2020-02" db="EMBL/GenBank/DDBJ databases">
        <title>Genome sequence of the type strain DSM 27180 of Arthrobacter silviterrae.</title>
        <authorList>
            <person name="Gao J."/>
            <person name="Sun J."/>
        </authorList>
    </citation>
    <scope>NUCLEOTIDE SEQUENCE [LARGE SCALE GENOMIC DNA]</scope>
    <source>
        <strain evidence="1 2">DSM 27180</strain>
    </source>
</reference>
<comment type="caution">
    <text evidence="1">The sequence shown here is derived from an EMBL/GenBank/DDBJ whole genome shotgun (WGS) entry which is preliminary data.</text>
</comment>
<dbReference type="EMBL" id="JAAKZI010000045">
    <property type="protein sequence ID" value="NGN85335.1"/>
    <property type="molecule type" value="Genomic_DNA"/>
</dbReference>
<name>A0ABX0DHQ9_9MICC</name>
<proteinExistence type="predicted"/>
<evidence type="ECO:0000313" key="2">
    <source>
        <dbReference type="Proteomes" id="UP000479226"/>
    </source>
</evidence>
<accession>A0ABX0DHQ9</accession>
<keyword evidence="2" id="KW-1185">Reference proteome</keyword>
<evidence type="ECO:0000313" key="1">
    <source>
        <dbReference type="EMBL" id="NGN85335.1"/>
    </source>
</evidence>
<sequence length="154" mass="17039">MAGKLPQENIDEQQLTVGPVKHRAVGIPGILHSMEVSLNQMGPLRTAQTLLRINQKDGFDCPGCAWPEGETRHAAEFCENGAKAVAEEATKRRVPPSFFAEHSVSELREWDDFRLGQQGRLTEPMFLAEGSEHYVPVSWEQALGMLAEELTALA</sequence>
<dbReference type="Proteomes" id="UP000479226">
    <property type="component" value="Unassembled WGS sequence"/>
</dbReference>
<gene>
    <name evidence="1" type="ORF">G6N77_17990</name>
</gene>
<organism evidence="1 2">
    <name type="scientific">Arthrobacter silviterrae</name>
    <dbReference type="NCBI Taxonomy" id="2026658"/>
    <lineage>
        <taxon>Bacteria</taxon>
        <taxon>Bacillati</taxon>
        <taxon>Actinomycetota</taxon>
        <taxon>Actinomycetes</taxon>
        <taxon>Micrococcales</taxon>
        <taxon>Micrococcaceae</taxon>
        <taxon>Arthrobacter</taxon>
    </lineage>
</organism>